<dbReference type="EMBL" id="JMCC02000140">
    <property type="protein sequence ID" value="KIG12264.1"/>
    <property type="molecule type" value="Genomic_DNA"/>
</dbReference>
<dbReference type="InterPro" id="IPR011051">
    <property type="entry name" value="RmlC_Cupin_sf"/>
</dbReference>
<protein>
    <recommendedName>
        <fullName evidence="1">Cupin type-2 domain-containing protein</fullName>
    </recommendedName>
</protein>
<gene>
    <name evidence="2" type="ORF">DB30_01740</name>
</gene>
<sequence length="134" mass="14937">MEAHQLLAPHTHTHEDQAVFVIEGELEFEVGGAGGTRFTAKQGAYVAKPRNVQHCFWNETDQPCHYIELSGGAGFENFVDSTREQTMKASMNAKRDFGLTFHQDRIPGLLRAHRLTSVVGMEMPWEGAALPGKR</sequence>
<organism evidence="2 3">
    <name type="scientific">Enhygromyxa salina</name>
    <dbReference type="NCBI Taxonomy" id="215803"/>
    <lineage>
        <taxon>Bacteria</taxon>
        <taxon>Pseudomonadati</taxon>
        <taxon>Myxococcota</taxon>
        <taxon>Polyangia</taxon>
        <taxon>Nannocystales</taxon>
        <taxon>Nannocystaceae</taxon>
        <taxon>Enhygromyxa</taxon>
    </lineage>
</organism>
<comment type="caution">
    <text evidence="2">The sequence shown here is derived from an EMBL/GenBank/DDBJ whole genome shotgun (WGS) entry which is preliminary data.</text>
</comment>
<dbReference type="Proteomes" id="UP000031599">
    <property type="component" value="Unassembled WGS sequence"/>
</dbReference>
<feature type="domain" description="Cupin type-2" evidence="1">
    <location>
        <begin position="8"/>
        <end position="68"/>
    </location>
</feature>
<reference evidence="2 3" key="1">
    <citation type="submission" date="2014-12" db="EMBL/GenBank/DDBJ databases">
        <title>Genome assembly of Enhygromyxa salina DSM 15201.</title>
        <authorList>
            <person name="Sharma G."/>
            <person name="Subramanian S."/>
        </authorList>
    </citation>
    <scope>NUCLEOTIDE SEQUENCE [LARGE SCALE GENOMIC DNA]</scope>
    <source>
        <strain evidence="2 3">DSM 15201</strain>
    </source>
</reference>
<accession>A0A0C1Z3R6</accession>
<evidence type="ECO:0000313" key="2">
    <source>
        <dbReference type="EMBL" id="KIG12264.1"/>
    </source>
</evidence>
<evidence type="ECO:0000259" key="1">
    <source>
        <dbReference type="Pfam" id="PF07883"/>
    </source>
</evidence>
<dbReference type="Pfam" id="PF07883">
    <property type="entry name" value="Cupin_2"/>
    <property type="match status" value="1"/>
</dbReference>
<dbReference type="InterPro" id="IPR013096">
    <property type="entry name" value="Cupin_2"/>
</dbReference>
<dbReference type="CDD" id="cd02208">
    <property type="entry name" value="cupin_RmlC-like"/>
    <property type="match status" value="1"/>
</dbReference>
<dbReference type="InterPro" id="IPR014710">
    <property type="entry name" value="RmlC-like_jellyroll"/>
</dbReference>
<proteinExistence type="predicted"/>
<dbReference type="SUPFAM" id="SSF51182">
    <property type="entry name" value="RmlC-like cupins"/>
    <property type="match status" value="1"/>
</dbReference>
<name>A0A0C1Z3R6_9BACT</name>
<evidence type="ECO:0000313" key="3">
    <source>
        <dbReference type="Proteomes" id="UP000031599"/>
    </source>
</evidence>
<dbReference type="Gene3D" id="2.60.120.10">
    <property type="entry name" value="Jelly Rolls"/>
    <property type="match status" value="1"/>
</dbReference>
<dbReference type="AlphaFoldDB" id="A0A0C1Z3R6"/>